<feature type="transmembrane region" description="Helical" evidence="14">
    <location>
        <begin position="144"/>
        <end position="168"/>
    </location>
</feature>
<dbReference type="CDD" id="cd14066">
    <property type="entry name" value="STKc_IRAK"/>
    <property type="match status" value="1"/>
</dbReference>
<name>A0A8T2S1M2_CERRI</name>
<evidence type="ECO:0000256" key="10">
    <source>
        <dbReference type="ARBA" id="ARBA00022989"/>
    </source>
</evidence>
<dbReference type="Proteomes" id="UP000825935">
    <property type="component" value="Chromosome 23"/>
</dbReference>
<dbReference type="SMART" id="SM00220">
    <property type="entry name" value="S_TKc"/>
    <property type="match status" value="1"/>
</dbReference>
<feature type="compositionally biased region" description="Polar residues" evidence="13">
    <location>
        <begin position="211"/>
        <end position="220"/>
    </location>
</feature>
<dbReference type="InterPro" id="IPR017441">
    <property type="entry name" value="Protein_kinase_ATP_BS"/>
</dbReference>
<feature type="compositionally biased region" description="Polar residues" evidence="13">
    <location>
        <begin position="638"/>
        <end position="649"/>
    </location>
</feature>
<protein>
    <recommendedName>
        <fullName evidence="2">non-specific serine/threonine protein kinase</fullName>
        <ecNumber evidence="2">2.7.11.1</ecNumber>
    </recommendedName>
</protein>
<evidence type="ECO:0000313" key="16">
    <source>
        <dbReference type="EMBL" id="KAH7302690.1"/>
    </source>
</evidence>
<keyword evidence="9 12" id="KW-0067">ATP-binding</keyword>
<dbReference type="PROSITE" id="PS50011">
    <property type="entry name" value="PROTEIN_KINASE_DOM"/>
    <property type="match status" value="1"/>
</dbReference>
<feature type="compositionally biased region" description="Basic and acidic residues" evidence="13">
    <location>
        <begin position="193"/>
        <end position="202"/>
    </location>
</feature>
<evidence type="ECO:0000313" key="17">
    <source>
        <dbReference type="Proteomes" id="UP000825935"/>
    </source>
</evidence>
<keyword evidence="3" id="KW-1003">Cell membrane</keyword>
<sequence>MASPANSPTGSPSNTIAPSSQPQSPPAPAPVSSSPPPQQTLTPAPISSPPAVGATPPIANSPPPTASPPPPSATQSPLSAPPTQSLTPPTSPSPPSPPTAVATPPPPITNSALSSPPPPPSSTTPKVSTPTSPSPSSSSSFSTAAVAAIAVAGIFAVSVLLILAFCCCMKKKKKQHPHHHGSHPHPPGGPPIRHQEAHKDPIPKPPHWQSPYVSHSSGGSHNMPPVPPSPPLPPPPPPPPFMISGTSLPFSQGSLGAPPGISSSKSMFSYADLAAATDGFSNMNMLGEGGFGCVYKGVLPSGQMVAVKQLKSGATQGEREFQAEVEIISRVHHRHLVSLVGFCIADSHRLLVYDFVPNDTLENHLHKRKGRPPLDWPTRLKIASGAARGLAYLHEDCNPRIIHRDIKSANILLDNNFEAQVADFGLAKLTEDFNTHVTTRVMGTFGYLAPEYASSGKLTEKSDVFSFGVVLLELITGRRSIDVSQPSGQESLVEWARPILTQVQSEEDLEFLVDPSLNGIYNPKEMMRMAEAAAACIRHSAKRRPRMGQVVRALEEEMSLTDLAQGLRPGHSSVYGSSLSSSEYEPGNVNADLRKFRRALNEDYESGPSENQSSGSGYPTSLEFDQRVRRPTAKPRNTGFSGSAEFSSG</sequence>
<evidence type="ECO:0000256" key="2">
    <source>
        <dbReference type="ARBA" id="ARBA00012513"/>
    </source>
</evidence>
<keyword evidence="4" id="KW-0723">Serine/threonine-protein kinase</keyword>
<feature type="region of interest" description="Disordered" evidence="13">
    <location>
        <begin position="1"/>
        <end position="140"/>
    </location>
</feature>
<dbReference type="FunFam" id="1.10.510.10:FF:000173">
    <property type="entry name" value="proline-rich receptor-like protein kinase PERK8"/>
    <property type="match status" value="1"/>
</dbReference>
<feature type="compositionally biased region" description="Pro residues" evidence="13">
    <location>
        <begin position="224"/>
        <end position="241"/>
    </location>
</feature>
<dbReference type="AlphaFoldDB" id="A0A8T2S1M2"/>
<dbReference type="GO" id="GO:0005886">
    <property type="term" value="C:plasma membrane"/>
    <property type="evidence" value="ECO:0007669"/>
    <property type="project" value="UniProtKB-SubCell"/>
</dbReference>
<evidence type="ECO:0000256" key="9">
    <source>
        <dbReference type="ARBA" id="ARBA00022840"/>
    </source>
</evidence>
<evidence type="ECO:0000259" key="15">
    <source>
        <dbReference type="PROSITE" id="PS50011"/>
    </source>
</evidence>
<dbReference type="InterPro" id="IPR011009">
    <property type="entry name" value="Kinase-like_dom_sf"/>
</dbReference>
<keyword evidence="8" id="KW-0418">Kinase</keyword>
<evidence type="ECO:0000256" key="5">
    <source>
        <dbReference type="ARBA" id="ARBA00022679"/>
    </source>
</evidence>
<evidence type="ECO:0000256" key="8">
    <source>
        <dbReference type="ARBA" id="ARBA00022777"/>
    </source>
</evidence>
<keyword evidence="17" id="KW-1185">Reference proteome</keyword>
<feature type="compositionally biased region" description="Pro residues" evidence="13">
    <location>
        <begin position="23"/>
        <end position="38"/>
    </location>
</feature>
<dbReference type="GO" id="GO:0004674">
    <property type="term" value="F:protein serine/threonine kinase activity"/>
    <property type="evidence" value="ECO:0007669"/>
    <property type="project" value="UniProtKB-KW"/>
</dbReference>
<evidence type="ECO:0000256" key="4">
    <source>
        <dbReference type="ARBA" id="ARBA00022527"/>
    </source>
</evidence>
<feature type="compositionally biased region" description="Polar residues" evidence="13">
    <location>
        <begin position="608"/>
        <end position="619"/>
    </location>
</feature>
<dbReference type="PROSITE" id="PS00107">
    <property type="entry name" value="PROTEIN_KINASE_ATP"/>
    <property type="match status" value="1"/>
</dbReference>
<dbReference type="OrthoDB" id="4062651at2759"/>
<feature type="compositionally biased region" description="Basic residues" evidence="13">
    <location>
        <begin position="174"/>
        <end position="183"/>
    </location>
</feature>
<evidence type="ECO:0000256" key="11">
    <source>
        <dbReference type="ARBA" id="ARBA00023136"/>
    </source>
</evidence>
<organism evidence="16 17">
    <name type="scientific">Ceratopteris richardii</name>
    <name type="common">Triangle waterfern</name>
    <dbReference type="NCBI Taxonomy" id="49495"/>
    <lineage>
        <taxon>Eukaryota</taxon>
        <taxon>Viridiplantae</taxon>
        <taxon>Streptophyta</taxon>
        <taxon>Embryophyta</taxon>
        <taxon>Tracheophyta</taxon>
        <taxon>Polypodiopsida</taxon>
        <taxon>Polypodiidae</taxon>
        <taxon>Polypodiales</taxon>
        <taxon>Pteridineae</taxon>
        <taxon>Pteridaceae</taxon>
        <taxon>Parkerioideae</taxon>
        <taxon>Ceratopteris</taxon>
    </lineage>
</organism>
<dbReference type="GO" id="GO:0005524">
    <property type="term" value="F:ATP binding"/>
    <property type="evidence" value="ECO:0007669"/>
    <property type="project" value="UniProtKB-UniRule"/>
</dbReference>
<evidence type="ECO:0000256" key="7">
    <source>
        <dbReference type="ARBA" id="ARBA00022741"/>
    </source>
</evidence>
<evidence type="ECO:0000256" key="1">
    <source>
        <dbReference type="ARBA" id="ARBA00004162"/>
    </source>
</evidence>
<feature type="region of interest" description="Disordered" evidence="13">
    <location>
        <begin position="603"/>
        <end position="649"/>
    </location>
</feature>
<dbReference type="InterPro" id="IPR047117">
    <property type="entry name" value="PERK1-13-like"/>
</dbReference>
<feature type="domain" description="Protein kinase" evidence="15">
    <location>
        <begin position="280"/>
        <end position="558"/>
    </location>
</feature>
<dbReference type="InterPro" id="IPR008271">
    <property type="entry name" value="Ser/Thr_kinase_AS"/>
</dbReference>
<keyword evidence="7 12" id="KW-0547">Nucleotide-binding</keyword>
<dbReference type="InterPro" id="IPR001245">
    <property type="entry name" value="Ser-Thr/Tyr_kinase_cat_dom"/>
</dbReference>
<dbReference type="Gene3D" id="3.30.200.20">
    <property type="entry name" value="Phosphorylase Kinase, domain 1"/>
    <property type="match status" value="1"/>
</dbReference>
<evidence type="ECO:0000256" key="12">
    <source>
        <dbReference type="PROSITE-ProRule" id="PRU10141"/>
    </source>
</evidence>
<evidence type="ECO:0000256" key="6">
    <source>
        <dbReference type="ARBA" id="ARBA00022692"/>
    </source>
</evidence>
<proteinExistence type="predicted"/>
<comment type="subcellular location">
    <subcellularLocation>
        <location evidence="1">Cell membrane</location>
        <topology evidence="1">Single-pass membrane protein</topology>
    </subcellularLocation>
</comment>
<feature type="region of interest" description="Disordered" evidence="13">
    <location>
        <begin position="174"/>
        <end position="245"/>
    </location>
</feature>
<keyword evidence="5" id="KW-0808">Transferase</keyword>
<keyword evidence="10 14" id="KW-1133">Transmembrane helix</keyword>
<reference evidence="16 17" key="1">
    <citation type="submission" date="2021-08" db="EMBL/GenBank/DDBJ databases">
        <title>WGS assembly of Ceratopteris richardii.</title>
        <authorList>
            <person name="Marchant D.B."/>
            <person name="Chen G."/>
            <person name="Jenkins J."/>
            <person name="Shu S."/>
            <person name="Leebens-Mack J."/>
            <person name="Grimwood J."/>
            <person name="Schmutz J."/>
            <person name="Soltis P."/>
            <person name="Soltis D."/>
            <person name="Chen Z.-H."/>
        </authorList>
    </citation>
    <scope>NUCLEOTIDE SEQUENCE [LARGE SCALE GENOMIC DNA]</scope>
    <source>
        <strain evidence="16">Whitten #5841</strain>
        <tissue evidence="16">Leaf</tissue>
    </source>
</reference>
<dbReference type="Pfam" id="PF07714">
    <property type="entry name" value="PK_Tyr_Ser-Thr"/>
    <property type="match status" value="1"/>
</dbReference>
<feature type="binding site" evidence="12">
    <location>
        <position position="308"/>
    </location>
    <ligand>
        <name>ATP</name>
        <dbReference type="ChEBI" id="CHEBI:30616"/>
    </ligand>
</feature>
<evidence type="ECO:0000256" key="13">
    <source>
        <dbReference type="SAM" id="MobiDB-lite"/>
    </source>
</evidence>
<dbReference type="PANTHER" id="PTHR47982:SF44">
    <property type="entry name" value="PROLINE-RICH RECEPTOR-LIKE PROTEIN KINASE PERK13-RELATED"/>
    <property type="match status" value="1"/>
</dbReference>
<dbReference type="OMA" id="MHELHIL"/>
<keyword evidence="11 14" id="KW-0472">Membrane</keyword>
<dbReference type="EC" id="2.7.11.1" evidence="2"/>
<feature type="compositionally biased region" description="Low complexity" evidence="13">
    <location>
        <begin position="73"/>
        <end position="88"/>
    </location>
</feature>
<gene>
    <name evidence="16" type="ORF">KP509_23G083000</name>
</gene>
<feature type="compositionally biased region" description="Low complexity" evidence="13">
    <location>
        <begin position="123"/>
        <end position="140"/>
    </location>
</feature>
<feature type="compositionally biased region" description="Pro residues" evidence="13">
    <location>
        <begin position="59"/>
        <end position="72"/>
    </location>
</feature>
<dbReference type="FunFam" id="3.30.200.20:FF:000212">
    <property type="entry name" value="Proline-rich receptor-like protein kinase PERK8"/>
    <property type="match status" value="1"/>
</dbReference>
<dbReference type="SUPFAM" id="SSF56112">
    <property type="entry name" value="Protein kinase-like (PK-like)"/>
    <property type="match status" value="1"/>
</dbReference>
<feature type="compositionally biased region" description="Pro residues" evidence="13">
    <location>
        <begin position="89"/>
        <end position="108"/>
    </location>
</feature>
<evidence type="ECO:0000256" key="14">
    <source>
        <dbReference type="SAM" id="Phobius"/>
    </source>
</evidence>
<accession>A0A8T2S1M2</accession>
<evidence type="ECO:0000256" key="3">
    <source>
        <dbReference type="ARBA" id="ARBA00022475"/>
    </source>
</evidence>
<comment type="caution">
    <text evidence="16">The sequence shown here is derived from an EMBL/GenBank/DDBJ whole genome shotgun (WGS) entry which is preliminary data.</text>
</comment>
<feature type="compositionally biased region" description="Polar residues" evidence="13">
    <location>
        <begin position="1"/>
        <end position="16"/>
    </location>
</feature>
<dbReference type="InterPro" id="IPR000719">
    <property type="entry name" value="Prot_kinase_dom"/>
</dbReference>
<feature type="region of interest" description="Disordered" evidence="13">
    <location>
        <begin position="565"/>
        <end position="587"/>
    </location>
</feature>
<keyword evidence="6 14" id="KW-0812">Transmembrane</keyword>
<dbReference type="EMBL" id="CM035428">
    <property type="protein sequence ID" value="KAH7302690.1"/>
    <property type="molecule type" value="Genomic_DNA"/>
</dbReference>
<dbReference type="PANTHER" id="PTHR47982">
    <property type="entry name" value="PROLINE-RICH RECEPTOR-LIKE PROTEIN KINASE PERK4"/>
    <property type="match status" value="1"/>
</dbReference>
<feature type="compositionally biased region" description="Low complexity" evidence="13">
    <location>
        <begin position="572"/>
        <end position="582"/>
    </location>
</feature>
<dbReference type="PROSITE" id="PS00108">
    <property type="entry name" value="PROTEIN_KINASE_ST"/>
    <property type="match status" value="1"/>
</dbReference>
<dbReference type="Gene3D" id="1.10.510.10">
    <property type="entry name" value="Transferase(Phosphotransferase) domain 1"/>
    <property type="match status" value="1"/>
</dbReference>